<evidence type="ECO:0000313" key="1">
    <source>
        <dbReference type="EMBL" id="KIY60789.1"/>
    </source>
</evidence>
<gene>
    <name evidence="1" type="ORF">CYLTODRAFT_495519</name>
</gene>
<reference evidence="1 2" key="1">
    <citation type="journal article" date="2015" name="Fungal Genet. Biol.">
        <title>Evolution of novel wood decay mechanisms in Agaricales revealed by the genome sequences of Fistulina hepatica and Cylindrobasidium torrendii.</title>
        <authorList>
            <person name="Floudas D."/>
            <person name="Held B.W."/>
            <person name="Riley R."/>
            <person name="Nagy L.G."/>
            <person name="Koehler G."/>
            <person name="Ransdell A.S."/>
            <person name="Younus H."/>
            <person name="Chow J."/>
            <person name="Chiniquy J."/>
            <person name="Lipzen A."/>
            <person name="Tritt A."/>
            <person name="Sun H."/>
            <person name="Haridas S."/>
            <person name="LaButti K."/>
            <person name="Ohm R.A."/>
            <person name="Kues U."/>
            <person name="Blanchette R.A."/>
            <person name="Grigoriev I.V."/>
            <person name="Minto R.E."/>
            <person name="Hibbett D.S."/>
        </authorList>
    </citation>
    <scope>NUCLEOTIDE SEQUENCE [LARGE SCALE GENOMIC DNA]</scope>
    <source>
        <strain evidence="1 2">FP15055 ss-10</strain>
    </source>
</reference>
<keyword evidence="2" id="KW-1185">Reference proteome</keyword>
<sequence length="222" mass="25716">MTIPRWKIHSSVAVATKFAAYAQSCMEALPSQFRPEDFVFPCIMAQRFVMAHVLSAYEAIGHYVPKYEHPDLRTLFLKYDGHEALDLLDDFGVNNLHKFSIMSIIFNQRHDAHIPILMLAMGFGKPTSAASQTLIILMQRIYCHATNSLAHKSLTARIIFQTELQQRIQKMLWEQERDIPMPRWSWERRQEASLEFEAIVKKKLETLPPAKPKAAIPRIRKI</sequence>
<dbReference type="AlphaFoldDB" id="A0A0D7ASI2"/>
<dbReference type="EMBL" id="KN881259">
    <property type="protein sequence ID" value="KIY60789.1"/>
    <property type="molecule type" value="Genomic_DNA"/>
</dbReference>
<dbReference type="Proteomes" id="UP000054007">
    <property type="component" value="Unassembled WGS sequence"/>
</dbReference>
<organism evidence="1 2">
    <name type="scientific">Cylindrobasidium torrendii FP15055 ss-10</name>
    <dbReference type="NCBI Taxonomy" id="1314674"/>
    <lineage>
        <taxon>Eukaryota</taxon>
        <taxon>Fungi</taxon>
        <taxon>Dikarya</taxon>
        <taxon>Basidiomycota</taxon>
        <taxon>Agaricomycotina</taxon>
        <taxon>Agaricomycetes</taxon>
        <taxon>Agaricomycetidae</taxon>
        <taxon>Agaricales</taxon>
        <taxon>Marasmiineae</taxon>
        <taxon>Physalacriaceae</taxon>
        <taxon>Cylindrobasidium</taxon>
    </lineage>
</organism>
<accession>A0A0D7ASI2</accession>
<feature type="non-terminal residue" evidence="1">
    <location>
        <position position="1"/>
    </location>
</feature>
<evidence type="ECO:0000313" key="2">
    <source>
        <dbReference type="Proteomes" id="UP000054007"/>
    </source>
</evidence>
<proteinExistence type="predicted"/>
<name>A0A0D7ASI2_9AGAR</name>
<protein>
    <submittedName>
        <fullName evidence="1">Uncharacterized protein</fullName>
    </submittedName>
</protein>